<dbReference type="InterPro" id="IPR052387">
    <property type="entry name" value="Fibrocystin"/>
</dbReference>
<reference evidence="7" key="1">
    <citation type="journal article" date="2023" name="Mar. Drugs">
        <title>Gemmata algarum, a Novel Planctomycete Isolated from an Algal Mat, Displays Antimicrobial Activity.</title>
        <authorList>
            <person name="Kumar G."/>
            <person name="Kallscheuer N."/>
            <person name="Kashif M."/>
            <person name="Ahamad S."/>
            <person name="Jagadeeshwari U."/>
            <person name="Pannikurungottu S."/>
            <person name="Haufschild T."/>
            <person name="Kabuu M."/>
            <person name="Sasikala C."/>
            <person name="Jogler C."/>
            <person name="Ramana C."/>
        </authorList>
    </citation>
    <scope>NUCLEOTIDE SEQUENCE [LARGE SCALE GENOMIC DNA]</scope>
    <source>
        <strain evidence="7">JC673</strain>
    </source>
</reference>
<dbReference type="SMART" id="SM01225">
    <property type="entry name" value="G8"/>
    <property type="match status" value="1"/>
</dbReference>
<dbReference type="Proteomes" id="UP001272242">
    <property type="component" value="Unassembled WGS sequence"/>
</dbReference>
<dbReference type="PANTHER" id="PTHR46769">
    <property type="entry name" value="POLYCYSTIC KIDNEY AND HEPATIC DISEASE 1 (AUTOSOMAL RECESSIVE)-LIKE 1"/>
    <property type="match status" value="1"/>
</dbReference>
<dbReference type="Gene3D" id="2.60.40.10">
    <property type="entry name" value="Immunoglobulins"/>
    <property type="match status" value="1"/>
</dbReference>
<keyword evidence="7" id="KW-1185">Reference proteome</keyword>
<dbReference type="PROSITE" id="PS51484">
    <property type="entry name" value="G8"/>
    <property type="match status" value="1"/>
</dbReference>
<evidence type="ECO:0000313" key="6">
    <source>
        <dbReference type="EMBL" id="MDY3561192.1"/>
    </source>
</evidence>
<feature type="signal peptide" evidence="4">
    <location>
        <begin position="1"/>
        <end position="27"/>
    </location>
</feature>
<accession>A0ABU5F2Z5</accession>
<evidence type="ECO:0000256" key="2">
    <source>
        <dbReference type="ARBA" id="ARBA00023180"/>
    </source>
</evidence>
<dbReference type="PANTHER" id="PTHR46769:SF2">
    <property type="entry name" value="FIBROCYSTIN-L ISOFORM 2 PRECURSOR-RELATED"/>
    <property type="match status" value="1"/>
</dbReference>
<feature type="region of interest" description="Disordered" evidence="3">
    <location>
        <begin position="27"/>
        <end position="48"/>
    </location>
</feature>
<dbReference type="InterPro" id="IPR013783">
    <property type="entry name" value="Ig-like_fold"/>
</dbReference>
<gene>
    <name evidence="6" type="ORF">R5W23_002454</name>
</gene>
<organism evidence="6 7">
    <name type="scientific">Gemmata algarum</name>
    <dbReference type="NCBI Taxonomy" id="2975278"/>
    <lineage>
        <taxon>Bacteria</taxon>
        <taxon>Pseudomonadati</taxon>
        <taxon>Planctomycetota</taxon>
        <taxon>Planctomycetia</taxon>
        <taxon>Gemmatales</taxon>
        <taxon>Gemmataceae</taxon>
        <taxon>Gemmata</taxon>
    </lineage>
</organism>
<dbReference type="Pfam" id="PF10162">
    <property type="entry name" value="G8"/>
    <property type="match status" value="1"/>
</dbReference>
<dbReference type="RefSeq" id="WP_320687646.1">
    <property type="nucleotide sequence ID" value="NZ_JAXBLV010000189.1"/>
</dbReference>
<feature type="chain" id="PRO_5045490228" description="G8 domain-containing protein" evidence="4">
    <location>
        <begin position="28"/>
        <end position="690"/>
    </location>
</feature>
<evidence type="ECO:0000256" key="1">
    <source>
        <dbReference type="ARBA" id="ARBA00022729"/>
    </source>
</evidence>
<dbReference type="Pfam" id="PF24606">
    <property type="entry name" value="CEMIP_beta-hel"/>
    <property type="match status" value="1"/>
</dbReference>
<evidence type="ECO:0000259" key="5">
    <source>
        <dbReference type="PROSITE" id="PS51484"/>
    </source>
</evidence>
<sequence>MRTARTPWSRAATALVALAAMLSPVAAGDPAPVRSKQSGAWSAKETWDAGRVPAAGDRVVVRSGHHVVYDADSKDVIRLVQVAGTLEFARDRRTRLEVGLITVSAREEPSEEGFDCHAAPAAPAPDRPRPALLVGTPERPVPAGASALIRLHHLAGMDKDSCPAVVCCGGRMEFHGAPLSRTWVKLARAVPAGASAAALAERPTGWAAGDRVVLTSTRRPAEGAARGSFEEASQTEVRTLTGVGAGGEVRLDAPVTFEHHADGNYCGEVANLSRNVVVESADPAGVRGHTMYHRHSAGGISYAEFRHLGKRGVLGRYALHFHLCGDTMRGSAVVGASVWDSHNRWLTVHGTEYLVVRDVVGYKSVGHGFFLEDGTEVNNVFDRNLAALVLPGRPLPKQLLPFDANKGAGFWWANCLNTFTGNVAADCAEYGYKFECRKGPDFDPVLPVRQPDGTRKPQDVRTLPFVRFENNEAHAMRFFGLNLRGITRPDGFGTQKTFYALNDALRAEAAGAHPDPRRPFWVRNFRVWESNWSFHAGTSGVFLDGLDVYRAEYGLWRSVMDRHTYKNLSFKEIRNKDLHMPFSIGPPAEDDETGKEYFRGIPGFVDDSPPSTVITSVARTGGRALVRGTTADSTAVKKVTVNGRDARATRDNFAEWEVELDAPPGRLVVTAGAVDRAGNVEKTPHVVRVD</sequence>
<proteinExistence type="predicted"/>
<evidence type="ECO:0000256" key="4">
    <source>
        <dbReference type="SAM" id="SignalP"/>
    </source>
</evidence>
<dbReference type="InterPro" id="IPR055401">
    <property type="entry name" value="CEMIP_beta-hel_dom"/>
</dbReference>
<evidence type="ECO:0000256" key="3">
    <source>
        <dbReference type="SAM" id="MobiDB-lite"/>
    </source>
</evidence>
<name>A0ABU5F2Z5_9BACT</name>
<keyword evidence="2" id="KW-0325">Glycoprotein</keyword>
<keyword evidence="1 4" id="KW-0732">Signal</keyword>
<feature type="domain" description="G8" evidence="5">
    <location>
        <begin position="45"/>
        <end position="188"/>
    </location>
</feature>
<dbReference type="EMBL" id="JAXBLV010000189">
    <property type="protein sequence ID" value="MDY3561192.1"/>
    <property type="molecule type" value="Genomic_DNA"/>
</dbReference>
<dbReference type="InterPro" id="IPR019316">
    <property type="entry name" value="G8_domain"/>
</dbReference>
<evidence type="ECO:0000313" key="7">
    <source>
        <dbReference type="Proteomes" id="UP001272242"/>
    </source>
</evidence>
<comment type="caution">
    <text evidence="6">The sequence shown here is derived from an EMBL/GenBank/DDBJ whole genome shotgun (WGS) entry which is preliminary data.</text>
</comment>
<protein>
    <recommendedName>
        <fullName evidence="5">G8 domain-containing protein</fullName>
    </recommendedName>
</protein>